<sequence>MIKRIAIIVVLWLLACAAAQAQTARGPNSASGKAWSAGIRPAMALTVGEVERIDREHGEVVINHGDLPNLGMEAMTMGFAVADKRMLDRLKPGDKVRFNAEIKNGEATVTYIESVR</sequence>
<dbReference type="InterPro" id="IPR042230">
    <property type="entry name" value="CusF_sf"/>
</dbReference>
<evidence type="ECO:0000256" key="1">
    <source>
        <dbReference type="SAM" id="SignalP"/>
    </source>
</evidence>
<evidence type="ECO:0000313" key="2">
    <source>
        <dbReference type="EMBL" id="MEJ8826959.1"/>
    </source>
</evidence>
<reference evidence="2 3" key="1">
    <citation type="submission" date="2024-03" db="EMBL/GenBank/DDBJ databases">
        <title>Novel species of the genus Variovorax.</title>
        <authorList>
            <person name="Liu Q."/>
            <person name="Xin Y.-H."/>
        </authorList>
    </citation>
    <scope>NUCLEOTIDE SEQUENCE [LARGE SCALE GENOMIC DNA]</scope>
    <source>
        <strain evidence="2 3">KACC 18501</strain>
    </source>
</reference>
<protein>
    <submittedName>
        <fullName evidence="2">Copper-binding protein</fullName>
    </submittedName>
</protein>
<dbReference type="InterPro" id="IPR021647">
    <property type="entry name" value="CusF_Ec"/>
</dbReference>
<dbReference type="EMBL" id="JBBKZV010000046">
    <property type="protein sequence ID" value="MEJ8826959.1"/>
    <property type="molecule type" value="Genomic_DNA"/>
</dbReference>
<proteinExistence type="predicted"/>
<gene>
    <name evidence="2" type="ORF">WKW80_34015</name>
</gene>
<comment type="caution">
    <text evidence="2">The sequence shown here is derived from an EMBL/GenBank/DDBJ whole genome shotgun (WGS) entry which is preliminary data.</text>
</comment>
<feature type="signal peptide" evidence="1">
    <location>
        <begin position="1"/>
        <end position="21"/>
    </location>
</feature>
<organism evidence="2 3">
    <name type="scientific">Variovorax humicola</name>
    <dbReference type="NCBI Taxonomy" id="1769758"/>
    <lineage>
        <taxon>Bacteria</taxon>
        <taxon>Pseudomonadati</taxon>
        <taxon>Pseudomonadota</taxon>
        <taxon>Betaproteobacteria</taxon>
        <taxon>Burkholderiales</taxon>
        <taxon>Comamonadaceae</taxon>
        <taxon>Variovorax</taxon>
    </lineage>
</organism>
<keyword evidence="3" id="KW-1185">Reference proteome</keyword>
<dbReference type="Proteomes" id="UP001363010">
    <property type="component" value="Unassembled WGS sequence"/>
</dbReference>
<dbReference type="RefSeq" id="WP_340367989.1">
    <property type="nucleotide sequence ID" value="NZ_JBBKZV010000046.1"/>
</dbReference>
<dbReference type="Gene3D" id="2.40.50.320">
    <property type="entry name" value="Copper binding periplasmic protein CusF"/>
    <property type="match status" value="1"/>
</dbReference>
<keyword evidence="1" id="KW-0732">Signal</keyword>
<accession>A0ABU8WA98</accession>
<name>A0ABU8WA98_9BURK</name>
<feature type="chain" id="PRO_5045137927" evidence="1">
    <location>
        <begin position="22"/>
        <end position="116"/>
    </location>
</feature>
<dbReference type="PROSITE" id="PS51257">
    <property type="entry name" value="PROKAR_LIPOPROTEIN"/>
    <property type="match status" value="1"/>
</dbReference>
<dbReference type="Pfam" id="PF11604">
    <property type="entry name" value="CusF_Ec"/>
    <property type="match status" value="1"/>
</dbReference>
<evidence type="ECO:0000313" key="3">
    <source>
        <dbReference type="Proteomes" id="UP001363010"/>
    </source>
</evidence>